<gene>
    <name evidence="3" type="ORF">EKG37_00635</name>
</gene>
<organism evidence="3 4">
    <name type="scientific">Bacillus yapensis</name>
    <dbReference type="NCBI Taxonomy" id="2492960"/>
    <lineage>
        <taxon>Bacteria</taxon>
        <taxon>Bacillati</taxon>
        <taxon>Bacillota</taxon>
        <taxon>Bacilli</taxon>
        <taxon>Bacillales</taxon>
        <taxon>Bacillaceae</taxon>
        <taxon>Bacillus</taxon>
    </lineage>
</organism>
<dbReference type="PANTHER" id="PTHR30469">
    <property type="entry name" value="MULTIDRUG RESISTANCE PROTEIN MDTA"/>
    <property type="match status" value="1"/>
</dbReference>
<sequence>MFLNWRMAKLRKAQQKYSKLVTSISMCVIVSSLSACSFLPKEEAVLAPPLVEPAKVEYDVVDVKTGSIIKSLKGAGTLTPVDNHTLSFSESGARIKKFHVSEGDVVKKGQLLVEVDTATLSFDVKQAELDLKKAELQLKALQSQNAPQLTIDIAKLDLQSVKNKVQYMREQLAKSQLKSPINGIVTFVGEQKAGDPVQAFESIVQVADTSNLQVLYTAQSVEQIADIKLGMTANLTSNGKPITGKVVQTPKDVPLDIMETNAELYQKSILMSLAELPKDAKVGDLIDFEVVTQQKEKVLVIPKNGLRLAMGRNYVQVLDGNTKREVDIEVGISTDTEVEVIKGLSEGDKVILK</sequence>
<name>A0A3S0KQQ5_9BACI</name>
<evidence type="ECO:0000256" key="1">
    <source>
        <dbReference type="ARBA" id="ARBA00009477"/>
    </source>
</evidence>
<evidence type="ECO:0000259" key="2">
    <source>
        <dbReference type="Pfam" id="PF25967"/>
    </source>
</evidence>
<dbReference type="SUPFAM" id="SSF111369">
    <property type="entry name" value="HlyD-like secretion proteins"/>
    <property type="match status" value="1"/>
</dbReference>
<accession>A0A3S0KQQ5</accession>
<dbReference type="EMBL" id="RXNT01000001">
    <property type="protein sequence ID" value="RTR36097.1"/>
    <property type="molecule type" value="Genomic_DNA"/>
</dbReference>
<evidence type="ECO:0000313" key="4">
    <source>
        <dbReference type="Proteomes" id="UP000271374"/>
    </source>
</evidence>
<feature type="domain" description="Multidrug resistance protein MdtA-like C-terminal permuted SH3" evidence="2">
    <location>
        <begin position="298"/>
        <end position="352"/>
    </location>
</feature>
<reference evidence="3 4" key="1">
    <citation type="submission" date="2018-12" db="EMBL/GenBank/DDBJ databases">
        <title>Bacillus yapensis draft genome sequence.</title>
        <authorList>
            <person name="Yu L."/>
            <person name="Xu X."/>
            <person name="Tang X."/>
        </authorList>
    </citation>
    <scope>NUCLEOTIDE SEQUENCE [LARGE SCALE GENOMIC DNA]</scope>
    <source>
        <strain evidence="3 4">XXST-01</strain>
    </source>
</reference>
<protein>
    <submittedName>
        <fullName evidence="3">Efflux RND transporter periplasmic adaptor subunit</fullName>
    </submittedName>
</protein>
<dbReference type="InterPro" id="IPR006143">
    <property type="entry name" value="RND_pump_MFP"/>
</dbReference>
<keyword evidence="4" id="KW-1185">Reference proteome</keyword>
<comment type="caution">
    <text evidence="3">The sequence shown here is derived from an EMBL/GenBank/DDBJ whole genome shotgun (WGS) entry which is preliminary data.</text>
</comment>
<dbReference type="NCBIfam" id="TIGR01730">
    <property type="entry name" value="RND_mfp"/>
    <property type="match status" value="1"/>
</dbReference>
<dbReference type="GO" id="GO:1990281">
    <property type="term" value="C:efflux pump complex"/>
    <property type="evidence" value="ECO:0007669"/>
    <property type="project" value="TreeGrafter"/>
</dbReference>
<dbReference type="Proteomes" id="UP000271374">
    <property type="component" value="Unassembled WGS sequence"/>
</dbReference>
<dbReference type="OrthoDB" id="1817080at2"/>
<dbReference type="Pfam" id="PF25967">
    <property type="entry name" value="RND-MFP_C"/>
    <property type="match status" value="1"/>
</dbReference>
<evidence type="ECO:0000313" key="3">
    <source>
        <dbReference type="EMBL" id="RTR36097.1"/>
    </source>
</evidence>
<dbReference type="Gene3D" id="2.40.50.100">
    <property type="match status" value="1"/>
</dbReference>
<proteinExistence type="inferred from homology"/>
<comment type="similarity">
    <text evidence="1">Belongs to the membrane fusion protein (MFP) (TC 8.A.1) family.</text>
</comment>
<dbReference type="Gene3D" id="2.40.30.170">
    <property type="match status" value="1"/>
</dbReference>
<dbReference type="InterPro" id="IPR058627">
    <property type="entry name" value="MdtA-like_C"/>
</dbReference>
<dbReference type="Gene3D" id="1.10.287.470">
    <property type="entry name" value="Helix hairpin bin"/>
    <property type="match status" value="1"/>
</dbReference>
<dbReference type="Gene3D" id="2.40.420.20">
    <property type="match status" value="1"/>
</dbReference>
<dbReference type="PANTHER" id="PTHR30469:SF33">
    <property type="entry name" value="SLR1207 PROTEIN"/>
    <property type="match status" value="1"/>
</dbReference>
<dbReference type="AlphaFoldDB" id="A0A3S0KQQ5"/>
<dbReference type="GO" id="GO:0015562">
    <property type="term" value="F:efflux transmembrane transporter activity"/>
    <property type="evidence" value="ECO:0007669"/>
    <property type="project" value="TreeGrafter"/>
</dbReference>